<name>A0A5J5ERH7_9PEZI</name>
<dbReference type="Proteomes" id="UP000326924">
    <property type="component" value="Unassembled WGS sequence"/>
</dbReference>
<reference evidence="2 3" key="1">
    <citation type="submission" date="2019-09" db="EMBL/GenBank/DDBJ databases">
        <title>Draft genome of the ectomycorrhizal ascomycete Sphaerosporella brunnea.</title>
        <authorList>
            <consortium name="DOE Joint Genome Institute"/>
            <person name="Benucci G.M."/>
            <person name="Marozzi G."/>
            <person name="Antonielli L."/>
            <person name="Sanchez S."/>
            <person name="Marco P."/>
            <person name="Wang X."/>
            <person name="Falini L.B."/>
            <person name="Barry K."/>
            <person name="Haridas S."/>
            <person name="Lipzen A."/>
            <person name="Labutti K."/>
            <person name="Grigoriev I.V."/>
            <person name="Murat C."/>
            <person name="Martin F."/>
            <person name="Albertini E."/>
            <person name="Donnini D."/>
            <person name="Bonito G."/>
        </authorList>
    </citation>
    <scope>NUCLEOTIDE SEQUENCE [LARGE SCALE GENOMIC DNA]</scope>
    <source>
        <strain evidence="2 3">Sb_GMNB300</strain>
    </source>
</reference>
<comment type="caution">
    <text evidence="2">The sequence shown here is derived from an EMBL/GenBank/DDBJ whole genome shotgun (WGS) entry which is preliminary data.</text>
</comment>
<feature type="region of interest" description="Disordered" evidence="1">
    <location>
        <begin position="145"/>
        <end position="165"/>
    </location>
</feature>
<keyword evidence="3" id="KW-1185">Reference proteome</keyword>
<evidence type="ECO:0000313" key="2">
    <source>
        <dbReference type="EMBL" id="KAA8899521.1"/>
    </source>
</evidence>
<organism evidence="2 3">
    <name type="scientific">Sphaerosporella brunnea</name>
    <dbReference type="NCBI Taxonomy" id="1250544"/>
    <lineage>
        <taxon>Eukaryota</taxon>
        <taxon>Fungi</taxon>
        <taxon>Dikarya</taxon>
        <taxon>Ascomycota</taxon>
        <taxon>Pezizomycotina</taxon>
        <taxon>Pezizomycetes</taxon>
        <taxon>Pezizales</taxon>
        <taxon>Pyronemataceae</taxon>
        <taxon>Sphaerosporella</taxon>
    </lineage>
</organism>
<evidence type="ECO:0000256" key="1">
    <source>
        <dbReference type="SAM" id="MobiDB-lite"/>
    </source>
</evidence>
<evidence type="ECO:0000313" key="3">
    <source>
        <dbReference type="Proteomes" id="UP000326924"/>
    </source>
</evidence>
<sequence>MVDVAEHEKKKKKNSNSSSEQKDKKKPLPLGNLHGTPNPSIHMLTAPPRRRAAGCCNLRRQLRASTADRGGLGSSNIYGLGRSTAAPATIWPAGDGPRSYSRGETQDMTRFSHFNARAAGRPISKAVRQAAEGNEFADLMAKDAASPQRGASATGQCGARRSSGTKQWVRRSTSLRAAEENWLPASCKEGEEDTCISPVLSTSFSYWACDYGALPQGHAPRSVGKVLGWKQLRWRSVAALFQE</sequence>
<protein>
    <submittedName>
        <fullName evidence="2">Uncharacterized protein</fullName>
    </submittedName>
</protein>
<feature type="region of interest" description="Disordered" evidence="1">
    <location>
        <begin position="1"/>
        <end position="45"/>
    </location>
</feature>
<gene>
    <name evidence="2" type="ORF">FN846DRAFT_173180</name>
</gene>
<dbReference type="EMBL" id="VXIS01000165">
    <property type="protein sequence ID" value="KAA8899521.1"/>
    <property type="molecule type" value="Genomic_DNA"/>
</dbReference>
<dbReference type="AlphaFoldDB" id="A0A5J5ERH7"/>
<dbReference type="InParanoid" id="A0A5J5ERH7"/>
<accession>A0A5J5ERH7</accession>
<proteinExistence type="predicted"/>